<protein>
    <submittedName>
        <fullName evidence="7">O-methyltransferase</fullName>
    </submittedName>
</protein>
<dbReference type="PANTHER" id="PTHR43712:SF2">
    <property type="entry name" value="O-METHYLTRANSFERASE CICE"/>
    <property type="match status" value="1"/>
</dbReference>
<proteinExistence type="predicted"/>
<dbReference type="AlphaFoldDB" id="A0AAW2YUG4"/>
<dbReference type="SUPFAM" id="SSF46785">
    <property type="entry name" value="Winged helix' DNA-binding domain"/>
    <property type="match status" value="1"/>
</dbReference>
<reference evidence="7 8" key="1">
    <citation type="submission" date="2024-03" db="EMBL/GenBank/DDBJ databases">
        <title>The Acrasis kona genome and developmental transcriptomes reveal deep origins of eukaryotic multicellular pathways.</title>
        <authorList>
            <person name="Sheikh S."/>
            <person name="Fu C.-J."/>
            <person name="Brown M.W."/>
            <person name="Baldauf S.L."/>
        </authorList>
    </citation>
    <scope>NUCLEOTIDE SEQUENCE [LARGE SCALE GENOMIC DNA]</scope>
    <source>
        <strain evidence="7 8">ATCC MYA-3509</strain>
    </source>
</reference>
<organism evidence="7 8">
    <name type="scientific">Acrasis kona</name>
    <dbReference type="NCBI Taxonomy" id="1008807"/>
    <lineage>
        <taxon>Eukaryota</taxon>
        <taxon>Discoba</taxon>
        <taxon>Heterolobosea</taxon>
        <taxon>Tetramitia</taxon>
        <taxon>Eutetramitia</taxon>
        <taxon>Acrasidae</taxon>
        <taxon>Acrasis</taxon>
    </lineage>
</organism>
<accession>A0AAW2YUG4</accession>
<dbReference type="GO" id="GO:0046983">
    <property type="term" value="F:protein dimerization activity"/>
    <property type="evidence" value="ECO:0007669"/>
    <property type="project" value="InterPro"/>
</dbReference>
<name>A0AAW2YUG4_9EUKA</name>
<keyword evidence="3" id="KW-0949">S-adenosyl-L-methionine</keyword>
<evidence type="ECO:0000256" key="4">
    <source>
        <dbReference type="PIRSR" id="PIRSR005739-1"/>
    </source>
</evidence>
<evidence type="ECO:0000256" key="2">
    <source>
        <dbReference type="ARBA" id="ARBA00022679"/>
    </source>
</evidence>
<dbReference type="InterPro" id="IPR012967">
    <property type="entry name" value="COMT_dimerisation"/>
</dbReference>
<dbReference type="Proteomes" id="UP001431209">
    <property type="component" value="Unassembled WGS sequence"/>
</dbReference>
<dbReference type="InterPro" id="IPR001077">
    <property type="entry name" value="COMT_C"/>
</dbReference>
<evidence type="ECO:0000256" key="1">
    <source>
        <dbReference type="ARBA" id="ARBA00022603"/>
    </source>
</evidence>
<dbReference type="PANTHER" id="PTHR43712">
    <property type="entry name" value="PUTATIVE (AFU_ORTHOLOGUE AFUA_4G14580)-RELATED"/>
    <property type="match status" value="1"/>
</dbReference>
<keyword evidence="8" id="KW-1185">Reference proteome</keyword>
<dbReference type="InterPro" id="IPR029063">
    <property type="entry name" value="SAM-dependent_MTases_sf"/>
</dbReference>
<dbReference type="InterPro" id="IPR016461">
    <property type="entry name" value="COMT-like"/>
</dbReference>
<evidence type="ECO:0000256" key="3">
    <source>
        <dbReference type="ARBA" id="ARBA00022691"/>
    </source>
</evidence>
<evidence type="ECO:0000259" key="5">
    <source>
        <dbReference type="Pfam" id="PF00891"/>
    </source>
</evidence>
<dbReference type="Gene3D" id="3.40.50.150">
    <property type="entry name" value="Vaccinia Virus protein VP39"/>
    <property type="match status" value="1"/>
</dbReference>
<sequence>MFMGHVLLQHLPNLLIPPQFRTFGIATDFLQAQSLYTVAKLDIADYLGTETKTAEELAKLSNVHPESLCRLLRFMVSVGYFTEVDYTTCSFKNNRHSNVLMKSDPYTMKDVVIHMSDHYADFTNLLETVKVGAQTQKSKQYWANLETNARMRKTVANAMTQITSMENEIISSDYDFSKFNVIADIGGGNGHYLAYLLKNNKNMTGVLFDLPRVIEDAKLVWTSELNMTFERVDMISGSFFDKIPSRTLSDDRQIDAYIMRSILHDWSDDASLSILQTVRKAIPKDKVLLIIEIVFDEPYDYNIAKRRSDTTMQIIGGKERSRSQFERLLSEAGFVLNKVVSTRSIHSVVEAIPK</sequence>
<evidence type="ECO:0000259" key="6">
    <source>
        <dbReference type="Pfam" id="PF08100"/>
    </source>
</evidence>
<dbReference type="Pfam" id="PF00891">
    <property type="entry name" value="Methyltransf_2"/>
    <property type="match status" value="1"/>
</dbReference>
<dbReference type="InterPro" id="IPR036388">
    <property type="entry name" value="WH-like_DNA-bd_sf"/>
</dbReference>
<gene>
    <name evidence="7" type="ORF">AKO1_011039</name>
</gene>
<keyword evidence="1" id="KW-0489">Methyltransferase</keyword>
<dbReference type="InterPro" id="IPR036390">
    <property type="entry name" value="WH_DNA-bd_sf"/>
</dbReference>
<feature type="active site" description="Proton acceptor" evidence="4">
    <location>
        <position position="264"/>
    </location>
</feature>
<feature type="domain" description="O-methyltransferase dimerisation" evidence="6">
    <location>
        <begin position="27"/>
        <end position="103"/>
    </location>
</feature>
<comment type="caution">
    <text evidence="7">The sequence shown here is derived from an EMBL/GenBank/DDBJ whole genome shotgun (WGS) entry which is preliminary data.</text>
</comment>
<dbReference type="GO" id="GO:0008171">
    <property type="term" value="F:O-methyltransferase activity"/>
    <property type="evidence" value="ECO:0007669"/>
    <property type="project" value="InterPro"/>
</dbReference>
<evidence type="ECO:0000313" key="7">
    <source>
        <dbReference type="EMBL" id="KAL0480441.1"/>
    </source>
</evidence>
<dbReference type="GO" id="GO:0032259">
    <property type="term" value="P:methylation"/>
    <property type="evidence" value="ECO:0007669"/>
    <property type="project" value="UniProtKB-KW"/>
</dbReference>
<dbReference type="Pfam" id="PF08100">
    <property type="entry name" value="Dimerisation"/>
    <property type="match status" value="1"/>
</dbReference>
<dbReference type="EMBL" id="JAOPGA020000657">
    <property type="protein sequence ID" value="KAL0480441.1"/>
    <property type="molecule type" value="Genomic_DNA"/>
</dbReference>
<dbReference type="PROSITE" id="PS51683">
    <property type="entry name" value="SAM_OMT_II"/>
    <property type="match status" value="1"/>
</dbReference>
<dbReference type="PIRSF" id="PIRSF005739">
    <property type="entry name" value="O-mtase"/>
    <property type="match status" value="1"/>
</dbReference>
<dbReference type="Gene3D" id="1.10.10.10">
    <property type="entry name" value="Winged helix-like DNA-binding domain superfamily/Winged helix DNA-binding domain"/>
    <property type="match status" value="1"/>
</dbReference>
<feature type="domain" description="O-methyltransferase C-terminal" evidence="5">
    <location>
        <begin position="141"/>
        <end position="334"/>
    </location>
</feature>
<keyword evidence="2" id="KW-0808">Transferase</keyword>
<evidence type="ECO:0000313" key="8">
    <source>
        <dbReference type="Proteomes" id="UP001431209"/>
    </source>
</evidence>
<dbReference type="SUPFAM" id="SSF53335">
    <property type="entry name" value="S-adenosyl-L-methionine-dependent methyltransferases"/>
    <property type="match status" value="1"/>
</dbReference>